<dbReference type="AlphaFoldDB" id="A0A8H6YCC8"/>
<keyword evidence="3" id="KW-1185">Reference proteome</keyword>
<dbReference type="InterPro" id="IPR022024">
    <property type="entry name" value="DUF3602"/>
</dbReference>
<gene>
    <name evidence="2" type="ORF">MSAN_01307100</name>
</gene>
<dbReference type="EMBL" id="JACAZH010000010">
    <property type="protein sequence ID" value="KAF7357128.1"/>
    <property type="molecule type" value="Genomic_DNA"/>
</dbReference>
<dbReference type="Pfam" id="PF12223">
    <property type="entry name" value="DUF3602"/>
    <property type="match status" value="1"/>
</dbReference>
<feature type="compositionally biased region" description="Polar residues" evidence="1">
    <location>
        <begin position="88"/>
        <end position="106"/>
    </location>
</feature>
<comment type="caution">
    <text evidence="2">The sequence shown here is derived from an EMBL/GenBank/DDBJ whole genome shotgun (WGS) entry which is preliminary data.</text>
</comment>
<organism evidence="2 3">
    <name type="scientific">Mycena sanguinolenta</name>
    <dbReference type="NCBI Taxonomy" id="230812"/>
    <lineage>
        <taxon>Eukaryota</taxon>
        <taxon>Fungi</taxon>
        <taxon>Dikarya</taxon>
        <taxon>Basidiomycota</taxon>
        <taxon>Agaricomycotina</taxon>
        <taxon>Agaricomycetes</taxon>
        <taxon>Agaricomycetidae</taxon>
        <taxon>Agaricales</taxon>
        <taxon>Marasmiineae</taxon>
        <taxon>Mycenaceae</taxon>
        <taxon>Mycena</taxon>
    </lineage>
</organism>
<evidence type="ECO:0000313" key="2">
    <source>
        <dbReference type="EMBL" id="KAF7357128.1"/>
    </source>
</evidence>
<protein>
    <submittedName>
        <fullName evidence="2">Uncharacterized protein</fullName>
    </submittedName>
</protein>
<feature type="region of interest" description="Disordered" evidence="1">
    <location>
        <begin position="16"/>
        <end position="46"/>
    </location>
</feature>
<accession>A0A8H6YCC8</accession>
<feature type="compositionally biased region" description="Basic and acidic residues" evidence="1">
    <location>
        <begin position="303"/>
        <end position="313"/>
    </location>
</feature>
<proteinExistence type="predicted"/>
<feature type="region of interest" description="Disordered" evidence="1">
    <location>
        <begin position="303"/>
        <end position="327"/>
    </location>
</feature>
<evidence type="ECO:0000313" key="3">
    <source>
        <dbReference type="Proteomes" id="UP000623467"/>
    </source>
</evidence>
<reference evidence="2" key="1">
    <citation type="submission" date="2020-05" db="EMBL/GenBank/DDBJ databases">
        <title>Mycena genomes resolve the evolution of fungal bioluminescence.</title>
        <authorList>
            <person name="Tsai I.J."/>
        </authorList>
    </citation>
    <scope>NUCLEOTIDE SEQUENCE</scope>
    <source>
        <strain evidence="2">160909Yilan</strain>
    </source>
</reference>
<sequence length="342" mass="37036">MAVTAAHLVSTVTCFEETPSPPTRKARAAAPEGAPSQSRHRRAPPYGGTVPIEFAGVRCMFEGSVHLLDLLGTLLKTFHRGGIGNFNPNTAPLGPTRTSLSRSQSTGCGGYGNIASAPRNREWTYSTKEQEILRAHAQARSAAIPIGRGGYGNIAHARALAAQAQAAAGPRSQSVDPVAAPTSMSFSFPVLVPGYRFRRRPRLNGRDESASLSFVPRFCVFVFRFCDFVLRFCVFDTYPTRKSLMKRPDELSPPAPSLDLDVHEPSTFASQYAFSWHSVARALRSHSASTRVAGRSLTVEATGDGRRDLRGDTSRGTVFDDDDDNDDGDANVLTMTMTMPNV</sequence>
<dbReference type="Proteomes" id="UP000623467">
    <property type="component" value="Unassembled WGS sequence"/>
</dbReference>
<dbReference type="OrthoDB" id="3036635at2759"/>
<evidence type="ECO:0000256" key="1">
    <source>
        <dbReference type="SAM" id="MobiDB-lite"/>
    </source>
</evidence>
<name>A0A8H6YCC8_9AGAR</name>
<feature type="region of interest" description="Disordered" evidence="1">
    <location>
        <begin position="88"/>
        <end position="113"/>
    </location>
</feature>